<keyword evidence="3" id="KW-1185">Reference proteome</keyword>
<evidence type="ECO:0008006" key="4">
    <source>
        <dbReference type="Google" id="ProtNLM"/>
    </source>
</evidence>
<proteinExistence type="predicted"/>
<feature type="compositionally biased region" description="Low complexity" evidence="1">
    <location>
        <begin position="1"/>
        <end position="17"/>
    </location>
</feature>
<evidence type="ECO:0000256" key="1">
    <source>
        <dbReference type="SAM" id="MobiDB-lite"/>
    </source>
</evidence>
<sequence>MGSTRPAGLPLDPAGLPGPAPERFFAPSAEEEARRAVGADGADTRRREYQAAEERFTERAAYWFRVTTRTGPDAMADAFRQLIQGPGDPAAVRVVRPTAASRGRREAVIR</sequence>
<evidence type="ECO:0000313" key="3">
    <source>
        <dbReference type="Proteomes" id="UP000663421"/>
    </source>
</evidence>
<evidence type="ECO:0000313" key="2">
    <source>
        <dbReference type="EMBL" id="QPI60540.1"/>
    </source>
</evidence>
<dbReference type="EMBL" id="CP065050">
    <property type="protein sequence ID" value="QPI60540.1"/>
    <property type="molecule type" value="Genomic_DNA"/>
</dbReference>
<protein>
    <recommendedName>
        <fullName evidence="4">SPOR domain-containing protein</fullName>
    </recommendedName>
</protein>
<gene>
    <name evidence="2" type="ORF">I1A49_41525</name>
</gene>
<accession>A0ABX6WGH4</accession>
<name>A0ABX6WGH4_STRMQ</name>
<feature type="compositionally biased region" description="Basic and acidic residues" evidence="1">
    <location>
        <begin position="31"/>
        <end position="45"/>
    </location>
</feature>
<feature type="region of interest" description="Disordered" evidence="1">
    <location>
        <begin position="1"/>
        <end position="45"/>
    </location>
</feature>
<reference evidence="2 3" key="1">
    <citation type="submission" date="2020-11" db="EMBL/GenBank/DDBJ databases">
        <title>Complete genome sequence unveiled secondary metabolic potentials in Streptomyces solisilvae HNM0141.</title>
        <authorList>
            <person name="Huang X."/>
        </authorList>
    </citation>
    <scope>NUCLEOTIDE SEQUENCE [LARGE SCALE GENOMIC DNA]</scope>
    <source>
        <strain evidence="2 3">HNM0141</strain>
    </source>
</reference>
<dbReference type="Proteomes" id="UP000663421">
    <property type="component" value="Chromosome"/>
</dbReference>
<organism evidence="2 3">
    <name type="scientific">Streptomyces malaysiensis</name>
    <dbReference type="NCBI Taxonomy" id="92644"/>
    <lineage>
        <taxon>Bacteria</taxon>
        <taxon>Bacillati</taxon>
        <taxon>Actinomycetota</taxon>
        <taxon>Actinomycetes</taxon>
        <taxon>Kitasatosporales</taxon>
        <taxon>Streptomycetaceae</taxon>
        <taxon>Streptomyces</taxon>
        <taxon>Streptomyces violaceusniger group</taxon>
    </lineage>
</organism>